<proteinExistence type="predicted"/>
<dbReference type="Pfam" id="PF13966">
    <property type="entry name" value="zf-RVT"/>
    <property type="match status" value="1"/>
</dbReference>
<feature type="coiled-coil region" evidence="1">
    <location>
        <begin position="782"/>
        <end position="809"/>
    </location>
</feature>
<dbReference type="CDD" id="cd01650">
    <property type="entry name" value="RT_nLTR_like"/>
    <property type="match status" value="1"/>
</dbReference>
<evidence type="ECO:0000313" key="5">
    <source>
        <dbReference type="Proteomes" id="UP001633002"/>
    </source>
</evidence>
<keyword evidence="1" id="KW-0175">Coiled coil</keyword>
<dbReference type="SUPFAM" id="SSF56672">
    <property type="entry name" value="DNA/RNA polymerases"/>
    <property type="match status" value="1"/>
</dbReference>
<name>A0ABD3GI60_9MARC</name>
<dbReference type="Gene3D" id="3.60.10.10">
    <property type="entry name" value="Endonuclease/exonuclease/phosphatase"/>
    <property type="match status" value="1"/>
</dbReference>
<dbReference type="Pfam" id="PF00078">
    <property type="entry name" value="RVT_1"/>
    <property type="match status" value="1"/>
</dbReference>
<feature type="region of interest" description="Disordered" evidence="2">
    <location>
        <begin position="417"/>
        <end position="436"/>
    </location>
</feature>
<feature type="region of interest" description="Disordered" evidence="2">
    <location>
        <begin position="48"/>
        <end position="163"/>
    </location>
</feature>
<feature type="region of interest" description="Disordered" evidence="2">
    <location>
        <begin position="1803"/>
        <end position="1825"/>
    </location>
</feature>
<feature type="compositionally biased region" description="Basic and acidic residues" evidence="2">
    <location>
        <begin position="1809"/>
        <end position="1820"/>
    </location>
</feature>
<feature type="compositionally biased region" description="Low complexity" evidence="2">
    <location>
        <begin position="118"/>
        <end position="135"/>
    </location>
</feature>
<comment type="caution">
    <text evidence="4">The sequence shown here is derived from an EMBL/GenBank/DDBJ whole genome shotgun (WGS) entry which is preliminary data.</text>
</comment>
<evidence type="ECO:0000256" key="2">
    <source>
        <dbReference type="SAM" id="MobiDB-lite"/>
    </source>
</evidence>
<feature type="compositionally biased region" description="Low complexity" evidence="2">
    <location>
        <begin position="59"/>
        <end position="68"/>
    </location>
</feature>
<dbReference type="EMBL" id="JBJQOH010000008">
    <property type="protein sequence ID" value="KAL3677394.1"/>
    <property type="molecule type" value="Genomic_DNA"/>
</dbReference>
<feature type="compositionally biased region" description="Polar residues" evidence="2">
    <location>
        <begin position="461"/>
        <end position="486"/>
    </location>
</feature>
<feature type="region of interest" description="Disordered" evidence="2">
    <location>
        <begin position="343"/>
        <end position="410"/>
    </location>
</feature>
<accession>A0ABD3GI60</accession>
<feature type="region of interest" description="Disordered" evidence="2">
    <location>
        <begin position="450"/>
        <end position="498"/>
    </location>
</feature>
<dbReference type="InterPro" id="IPR036691">
    <property type="entry name" value="Endo/exonu/phosph_ase_sf"/>
</dbReference>
<feature type="region of interest" description="Disordered" evidence="2">
    <location>
        <begin position="1849"/>
        <end position="1881"/>
    </location>
</feature>
<reference evidence="4 5" key="1">
    <citation type="submission" date="2024-09" db="EMBL/GenBank/DDBJ databases">
        <title>Chromosome-scale assembly of Riccia sorocarpa.</title>
        <authorList>
            <person name="Paukszto L."/>
        </authorList>
    </citation>
    <scope>NUCLEOTIDE SEQUENCE [LARGE SCALE GENOMIC DNA]</scope>
    <source>
        <strain evidence="4">LP-2024</strain>
        <tissue evidence="4">Aerial parts of the thallus</tissue>
    </source>
</reference>
<protein>
    <recommendedName>
        <fullName evidence="3">Reverse transcriptase domain-containing protein</fullName>
    </recommendedName>
</protein>
<dbReference type="InterPro" id="IPR000477">
    <property type="entry name" value="RT_dom"/>
</dbReference>
<feature type="compositionally biased region" description="Polar residues" evidence="2">
    <location>
        <begin position="74"/>
        <end position="113"/>
    </location>
</feature>
<dbReference type="PROSITE" id="PS50878">
    <property type="entry name" value="RT_POL"/>
    <property type="match status" value="1"/>
</dbReference>
<dbReference type="Proteomes" id="UP001633002">
    <property type="component" value="Unassembled WGS sequence"/>
</dbReference>
<dbReference type="InterPro" id="IPR026960">
    <property type="entry name" value="RVT-Znf"/>
</dbReference>
<evidence type="ECO:0000313" key="4">
    <source>
        <dbReference type="EMBL" id="KAL3677394.1"/>
    </source>
</evidence>
<keyword evidence="5" id="KW-1185">Reference proteome</keyword>
<feature type="compositionally biased region" description="Low complexity" evidence="2">
    <location>
        <begin position="370"/>
        <end position="391"/>
    </location>
</feature>
<dbReference type="PANTHER" id="PTHR19446">
    <property type="entry name" value="REVERSE TRANSCRIPTASES"/>
    <property type="match status" value="1"/>
</dbReference>
<sequence>MPRGSSLGANVAGKGSIDITGLDEAETQILLSQLHANNSLIEQLLTKPLQSSSPRGSEAATATTAATANGSPGLAQTQVPSLRVGSTSYSTRATLSQGQTNENANAGDSTRGTATHEAPSASPTARSTRSSQQQSYAKMTSGQTDTSTQPSSAPAGTQSSHEGLNVETLVPAALNSMPQPEVRTEPTKVLLTTLEDEDALIIGKRLHELQEMALILFTGGMNPKRGAVVKWVKENMVTKLGITVLQLRVLDRSNYMVVTSSKEDQAKVLSGCPFYMNGRFFRIYPWTPDYDTFTSRGKRRPVWVNIHGMNAALGHLGVRTLKKLGTLLHLAVTEEELDLAKQQAEVARAQREAEENQPPSAQTPSGAHTPAAAGNPAGRGGQPQKTGGKKPNTGRENPAKTTAGAGTGNPFAALASLDEEEEETPRSPTAGAKVSNLDLNIATMEEQVANEVAKTPEGSERSSPNPNGGTPRNTQESTPGPSNSDAIMSEGSEQEELDVEATVSLLSPTENPPLAGTQNRRSFVGVHSAYTHPGAHVIIDYTTTDRGGAALIIDASMNILESGVRGNGSIAWAKTSSAAGTIGFVSAYGPHPPSEKLEFLNWIQDHQEDRRWVFMGDWNFVIEPEDTAGPTALARGQIKTEWNRTDERHNLCDVYHRAAKKVGPRFTRQVIRNNRVDQARLDRVYLNQDGEWVGAVKCIHHDGQSSVSDHIPVKVDLKLDLADEARPRKSQYIKMDVESISDPGRNERIKEAWIAGWELSPNPIVAWELAWGRVRQLYKSFRKEDQRTRAHLQKDKRKLEEMRILLSENSGSINLEEFRTLEEKVKKAELLEVSILRRRSRQTWVKSGEACTKFFFEALKSKQAKEKMSCIITDVGEEIVQEDQILKTVHSYYSEIYQQPNINMEDRQEQSRIMGLVTNKVSGEENRKIALQPTMTELLHIVEGMAREKAPGEDGLTMELLLATWEWTGEACLKLLNEFWETQNLGWKNLSAVVRLLPKNGEKNYLRNWRPISLLALTYKIVARILASRIKTIVPRLVDEEQAGFVDGRTITDNILCLKLSQELAEERQRPTIFCKLDFSKAFDRVQHVFLWETMRQMNFCPEYIQLVQGLVSRGSAKIHINGSATESFPLQQGVRQGCPISPLLFAISTQPLMLLLREEERNGNLVGLHIPQGRPLLHKLFADDSGVCLNANEQNFTNLRSVIVRFERASGALLNVTKSVILPMAMTRHSQWLQDTGCKIMVGRDEDTYLGVKFGRQVNESVYARDLSERLKKRLTHWTHRFLNWPSRVILLRHVLRSIPTYQFLGVGLMKEGYDQLETLCRIFMWGVNTEGKAKTPLIAWSGITKPYNEGGLQYKPFSVTADSLKMRYMARLMEGEHSEWAQMLRYFIRTGMRSLTSNRERREWSVEEGLLLLPTIPTPKSSTTRHFVRSWLKIRAHLEIDGKDLSLPGSLSLNQLSALQTRYASDTWFNARTVLPILKKLGISHLIHLRTGFGEWRDLTTDVTRANLELNPENRLDLINFQCWLTKISLGNHTLQGCTNWRWKGSETKWTGWIQPSRFWGMLLSKHGRIDDLSHRWPGDEGSLDWASRWKLLWQKGDSPRSRLWVWRTLKKGFFTWSRASKMRVTQLPCPRCNRAEETVPHLLWECSEVRGSWAALRIRTPDANVKFKIRQSLLSTIDEALVTKKQSGALLSIIATQVQLAWKDRNAFVFQNKRRRTPIIVALIQAREDIEGSFSRTSSESKWQRGLTGLKELNEIIQLITREFSEARERDEQSFKDGLNRVEKEIEELRHFYLARKGFSDSPIHSPREDQKNENKSEQSPPFQFADVAHWIPRENVDELLQAGYCVAKQPPPQPTAPKDSPLPEYIDFFSMQKPRDD</sequence>
<feature type="domain" description="Reverse transcriptase" evidence="3">
    <location>
        <begin position="978"/>
        <end position="1255"/>
    </location>
</feature>
<evidence type="ECO:0000259" key="3">
    <source>
        <dbReference type="PROSITE" id="PS50878"/>
    </source>
</evidence>
<evidence type="ECO:0000256" key="1">
    <source>
        <dbReference type="SAM" id="Coils"/>
    </source>
</evidence>
<dbReference type="InterPro" id="IPR043502">
    <property type="entry name" value="DNA/RNA_pol_sf"/>
</dbReference>
<organism evidence="4 5">
    <name type="scientific">Riccia sorocarpa</name>
    <dbReference type="NCBI Taxonomy" id="122646"/>
    <lineage>
        <taxon>Eukaryota</taxon>
        <taxon>Viridiplantae</taxon>
        <taxon>Streptophyta</taxon>
        <taxon>Embryophyta</taxon>
        <taxon>Marchantiophyta</taxon>
        <taxon>Marchantiopsida</taxon>
        <taxon>Marchantiidae</taxon>
        <taxon>Marchantiales</taxon>
        <taxon>Ricciaceae</taxon>
        <taxon>Riccia</taxon>
    </lineage>
</organism>
<feature type="compositionally biased region" description="Polar residues" evidence="2">
    <location>
        <begin position="136"/>
        <end position="162"/>
    </location>
</feature>
<dbReference type="SUPFAM" id="SSF56219">
    <property type="entry name" value="DNase I-like"/>
    <property type="match status" value="1"/>
</dbReference>
<gene>
    <name evidence="4" type="ORF">R1sor_027342</name>
</gene>